<evidence type="ECO:0000256" key="1">
    <source>
        <dbReference type="ARBA" id="ARBA00004721"/>
    </source>
</evidence>
<evidence type="ECO:0000256" key="3">
    <source>
        <dbReference type="ARBA" id="ARBA00022723"/>
    </source>
</evidence>
<evidence type="ECO:0000259" key="6">
    <source>
        <dbReference type="Pfam" id="PF01397"/>
    </source>
</evidence>
<dbReference type="PANTHER" id="PTHR31225:SF93">
    <property type="entry name" value="ALPHA-HUMULENE_(-)-(E)-BETA-CARYOPHYLLENE SYNTHASE"/>
    <property type="match status" value="1"/>
</dbReference>
<feature type="domain" description="Terpene synthase metal-binding" evidence="7">
    <location>
        <begin position="258"/>
        <end position="302"/>
    </location>
</feature>
<dbReference type="InterPro" id="IPR001906">
    <property type="entry name" value="Terpene_synth_N"/>
</dbReference>
<evidence type="ECO:0000259" key="7">
    <source>
        <dbReference type="Pfam" id="PF03936"/>
    </source>
</evidence>
<keyword evidence="3" id="KW-0479">Metal-binding</keyword>
<dbReference type="InterPro" id="IPR050148">
    <property type="entry name" value="Terpene_synthase-like"/>
</dbReference>
<comment type="similarity">
    <text evidence="2">Belongs to the terpene synthase family.</text>
</comment>
<feature type="domain" description="Terpene synthase metal-binding" evidence="7">
    <location>
        <begin position="320"/>
        <end position="357"/>
    </location>
</feature>
<dbReference type="Pfam" id="PF01397">
    <property type="entry name" value="Terpene_synth"/>
    <property type="match status" value="1"/>
</dbReference>
<accession>A0A6A4KPI3</accession>
<proteinExistence type="inferred from homology"/>
<dbReference type="GO" id="GO:0016114">
    <property type="term" value="P:terpenoid biosynthetic process"/>
    <property type="evidence" value="ECO:0007669"/>
    <property type="project" value="InterPro"/>
</dbReference>
<dbReference type="Gene3D" id="1.50.10.130">
    <property type="entry name" value="Terpene synthase, N-terminal domain"/>
    <property type="match status" value="1"/>
</dbReference>
<dbReference type="PANTHER" id="PTHR31225">
    <property type="entry name" value="OS04G0344100 PROTEIN-RELATED"/>
    <property type="match status" value="1"/>
</dbReference>
<organism evidence="8">
    <name type="scientific">Rhododendron williamsianum</name>
    <dbReference type="NCBI Taxonomy" id="262921"/>
    <lineage>
        <taxon>Eukaryota</taxon>
        <taxon>Viridiplantae</taxon>
        <taxon>Streptophyta</taxon>
        <taxon>Embryophyta</taxon>
        <taxon>Tracheophyta</taxon>
        <taxon>Spermatophyta</taxon>
        <taxon>Magnoliopsida</taxon>
        <taxon>eudicotyledons</taxon>
        <taxon>Gunneridae</taxon>
        <taxon>Pentapetalae</taxon>
        <taxon>asterids</taxon>
        <taxon>Ericales</taxon>
        <taxon>Ericaceae</taxon>
        <taxon>Ericoideae</taxon>
        <taxon>Rhodoreae</taxon>
        <taxon>Rhododendron</taxon>
    </lineage>
</organism>
<evidence type="ECO:0000256" key="2">
    <source>
        <dbReference type="ARBA" id="ARBA00006333"/>
    </source>
</evidence>
<dbReference type="InterPro" id="IPR008930">
    <property type="entry name" value="Terpenoid_cyclase/PrenylTrfase"/>
</dbReference>
<keyword evidence="5" id="KW-0456">Lyase</keyword>
<gene>
    <name evidence="8" type="ORF">C3L33_23283</name>
</gene>
<evidence type="ECO:0000256" key="5">
    <source>
        <dbReference type="ARBA" id="ARBA00023239"/>
    </source>
</evidence>
<comment type="caution">
    <text evidence="8">The sequence shown here is derived from an EMBL/GenBank/DDBJ whole genome shotgun (WGS) entry which is preliminary data.</text>
</comment>
<sequence length="416" mass="47598">MVLIDALERLGVSYLFQKEIEELLENMFPKFEEYSHIFHDNLFMVSLHFRWWSGGGGGGVVEVEWWRWQWWWSSGGGGGGGGGGAGGGDVVVEWWWWSGSSGVVVVEVVMVVEWWNAFERFTDSNGQFKETISSDVMGMLSLYEATFLKTHGEDILDKAFCFTKAGLESLKPHLSSNLAELPIPCTKYQPLQRGIPRVEARHYISVYEKDASRNEKLLRLAKIDFNRLQMLHKEELCQISRFTDSNGKFKETISSDVMAVCFEPQYSLARLVLTKAMIMATIVDDTYDAYGTYEELKCFTNAEMAKKEINYGVQYLEEATEDERSHVATGVECYMKQHGVSRSEAIHELFKIIENAWIDINEEMMMRPTMISRELVIRILNFACLYGVVYKYSDGYAQPECAKDSIIALYEDSIPI</sequence>
<evidence type="ECO:0000313" key="8">
    <source>
        <dbReference type="EMBL" id="KAE9444819.1"/>
    </source>
</evidence>
<dbReference type="AlphaFoldDB" id="A0A6A4KPI3"/>
<dbReference type="InterPro" id="IPR008949">
    <property type="entry name" value="Isoprenoid_synthase_dom_sf"/>
</dbReference>
<reference evidence="8" key="1">
    <citation type="journal article" date="2019" name="Genome Biol. Evol.">
        <title>The Rhododendron genome and chromosomal organization provide insight into shared whole-genome duplications across the heath family (Ericaceae).</title>
        <authorList>
            <person name="Soza V.L."/>
            <person name="Lindsley D."/>
            <person name="Waalkes A."/>
            <person name="Ramage E."/>
            <person name="Patwardhan R.P."/>
            <person name="Burton J.N."/>
            <person name="Adey A."/>
            <person name="Kumar A."/>
            <person name="Qiu R."/>
            <person name="Shendure J."/>
            <person name="Hall B."/>
        </authorList>
    </citation>
    <scope>NUCLEOTIDE SEQUENCE</scope>
    <source>
        <strain evidence="8">RSF 1966-606</strain>
    </source>
</reference>
<evidence type="ECO:0000256" key="4">
    <source>
        <dbReference type="ARBA" id="ARBA00022842"/>
    </source>
</evidence>
<dbReference type="InterPro" id="IPR005630">
    <property type="entry name" value="Terpene_synthase_metal-bd"/>
</dbReference>
<protein>
    <submittedName>
        <fullName evidence="8">Uncharacterized protein</fullName>
    </submittedName>
</protein>
<dbReference type="OrthoDB" id="1877784at2759"/>
<dbReference type="SUPFAM" id="SSF48576">
    <property type="entry name" value="Terpenoid synthases"/>
    <property type="match status" value="2"/>
</dbReference>
<feature type="domain" description="Terpene synthase N-terminal" evidence="6">
    <location>
        <begin position="117"/>
        <end position="176"/>
    </location>
</feature>
<dbReference type="GO" id="GO:0000287">
    <property type="term" value="F:magnesium ion binding"/>
    <property type="evidence" value="ECO:0007669"/>
    <property type="project" value="InterPro"/>
</dbReference>
<dbReference type="SUPFAM" id="SSF48239">
    <property type="entry name" value="Terpenoid cyclases/Protein prenyltransferases"/>
    <property type="match status" value="2"/>
</dbReference>
<dbReference type="Pfam" id="PF03936">
    <property type="entry name" value="Terpene_synth_C"/>
    <property type="match status" value="2"/>
</dbReference>
<feature type="non-terminal residue" evidence="8">
    <location>
        <position position="1"/>
    </location>
</feature>
<name>A0A6A4KPI3_9ERIC</name>
<dbReference type="InterPro" id="IPR036965">
    <property type="entry name" value="Terpene_synth_N_sf"/>
</dbReference>
<dbReference type="GO" id="GO:0010333">
    <property type="term" value="F:terpene synthase activity"/>
    <property type="evidence" value="ECO:0007669"/>
    <property type="project" value="InterPro"/>
</dbReference>
<dbReference type="EMBL" id="QEFC01005471">
    <property type="protein sequence ID" value="KAE9444819.1"/>
    <property type="molecule type" value="Genomic_DNA"/>
</dbReference>
<dbReference type="Gene3D" id="1.10.600.10">
    <property type="entry name" value="Farnesyl Diphosphate Synthase"/>
    <property type="match status" value="2"/>
</dbReference>
<keyword evidence="4" id="KW-0460">Magnesium</keyword>
<comment type="pathway">
    <text evidence="1">Secondary metabolite biosynthesis; terpenoid biosynthesis.</text>
</comment>